<keyword evidence="7" id="KW-0175">Coiled coil</keyword>
<evidence type="ECO:0000256" key="2">
    <source>
        <dbReference type="ARBA" id="ARBA00010157"/>
    </source>
</evidence>
<evidence type="ECO:0000313" key="11">
    <source>
        <dbReference type="Proteomes" id="UP000289996"/>
    </source>
</evidence>
<comment type="similarity">
    <text evidence="2">Belongs to the resistance-nodulation-cell division (RND) (TC 2.A.6) family. MmpL subfamily.</text>
</comment>
<comment type="subcellular location">
    <subcellularLocation>
        <location evidence="1">Cell membrane</location>
        <topology evidence="1">Multi-pass membrane protein</topology>
    </subcellularLocation>
</comment>
<keyword evidence="6 8" id="KW-0472">Membrane</keyword>
<name>A0A660DV69_9LACO</name>
<gene>
    <name evidence="10" type="ORF">MUDAN_MDHGFNIF_02367</name>
</gene>
<evidence type="ECO:0000256" key="1">
    <source>
        <dbReference type="ARBA" id="ARBA00004651"/>
    </source>
</evidence>
<evidence type="ECO:0000259" key="9">
    <source>
        <dbReference type="Pfam" id="PF03176"/>
    </source>
</evidence>
<dbReference type="InterPro" id="IPR004869">
    <property type="entry name" value="MMPL_dom"/>
</dbReference>
<protein>
    <submittedName>
        <fullName evidence="10">Transporter [Lactobacillus pentosus]</fullName>
    </submittedName>
</protein>
<keyword evidence="11" id="KW-1185">Reference proteome</keyword>
<keyword evidence="5 8" id="KW-1133">Transmembrane helix</keyword>
<feature type="transmembrane region" description="Helical" evidence="8">
    <location>
        <begin position="235"/>
        <end position="254"/>
    </location>
</feature>
<feature type="domain" description="Membrane transport protein MMPL" evidence="9">
    <location>
        <begin position="43"/>
        <end position="364"/>
    </location>
</feature>
<sequence>MKKFLKPKFLFLVFWIVVVFVGIAALPNVQSLIDSHQSQTSSQVSTAKLTKLQNKWGRGLAHTDQLVLVFNNQRTQLLPSQQTKIDKALKQINKKAKYYGIKQIRTIHTSTNDQQLLTSKDGSTELAVVAVDNQQSELKVVANQLADAAKVKGLKTYVTSTDLIAAQRQQTQLNHTIMILVIGAICTLLLLGIIFRSLLIPLINLLIQTITLITTTSIAANAVTFWKLPFAGNSVLLIGISVLILSTVLTWSYMNDYLAEAENTDDLEADALATLSGQFKKWLIVLVSFALMTVGLSFAALPAVASSWILALAVVLSALAVPTLNYTFAALLGHGIQWPGTQAWGQRSKNLWRQFGRFSHWRPLLAWLVALILIVPGLWFAQARFSYDTLTPDLLATTTNAEDGSQVISAHFGAGETTPVTINVSTNRNLTTQKDLQTIDALTTKLQHVAGVKSVVSVTQPTGQKVAQYYVGNQLDTINANLSVNQKDLQKIKKRLDSNQETLTSTQVGQQLKNLKKLQKQINKLSTYNDRISNALVNTEMTAGNITGKNKRSRRALRSLNRELNKADNLVASITDLTNTVQMNQDSVVSMYDETNQKIKSVNKKLAKTVKLVGTVGSSINKTNTYLASLKASEVGKAFYLPADAYNSSLFQNSLTTNTSKNGHQTQLIVTFKTASTSTTSFHALTAVKQTVKASLLATPLSKADINYSGETVTQSSIRQTFISNYLKWALLAFVLIGVCLWLGLRSIVLSEYLVIGLGLIVTASWGFTRLLYTSFANFGNLPWLTLVWGSILLTLHWLLISTVTVNRRDWLHQFEAESLMQHFARSGRMILPVSLFELVCVLPMLGMPEQLLQSTGIMVLIGIILSNLVTPLILPGLIAWTVNPPKLNVKSWGPWLKARFKRTPKAKKAKSTKSEQK</sequence>
<feature type="transmembrane region" description="Helical" evidence="8">
    <location>
        <begin position="307"/>
        <end position="332"/>
    </location>
</feature>
<dbReference type="SUPFAM" id="SSF82866">
    <property type="entry name" value="Multidrug efflux transporter AcrB transmembrane domain"/>
    <property type="match status" value="1"/>
</dbReference>
<feature type="domain" description="Membrane transport protein MMPL" evidence="9">
    <location>
        <begin position="547"/>
        <end position="881"/>
    </location>
</feature>
<accession>A0A660DV69</accession>
<feature type="transmembrane region" description="Helical" evidence="8">
    <location>
        <begin position="202"/>
        <end position="223"/>
    </location>
</feature>
<evidence type="ECO:0000313" key="10">
    <source>
        <dbReference type="EMBL" id="VDG27504.1"/>
    </source>
</evidence>
<keyword evidence="4 8" id="KW-0812">Transmembrane</keyword>
<feature type="coiled-coil region" evidence="7">
    <location>
        <begin position="515"/>
        <end position="577"/>
    </location>
</feature>
<evidence type="ECO:0000256" key="7">
    <source>
        <dbReference type="SAM" id="Coils"/>
    </source>
</evidence>
<dbReference type="PANTHER" id="PTHR33406:SF6">
    <property type="entry name" value="MEMBRANE PROTEIN YDGH-RELATED"/>
    <property type="match status" value="1"/>
</dbReference>
<evidence type="ECO:0000256" key="5">
    <source>
        <dbReference type="ARBA" id="ARBA00022989"/>
    </source>
</evidence>
<evidence type="ECO:0000256" key="3">
    <source>
        <dbReference type="ARBA" id="ARBA00022475"/>
    </source>
</evidence>
<dbReference type="OrthoDB" id="2321896at2"/>
<dbReference type="Proteomes" id="UP000289996">
    <property type="component" value="Unassembled WGS sequence"/>
</dbReference>
<organism evidence="10 11">
    <name type="scientific">Lactiplantibacillus mudanjiangensis</name>
    <dbReference type="NCBI Taxonomy" id="1296538"/>
    <lineage>
        <taxon>Bacteria</taxon>
        <taxon>Bacillati</taxon>
        <taxon>Bacillota</taxon>
        <taxon>Bacilli</taxon>
        <taxon>Lactobacillales</taxon>
        <taxon>Lactobacillaceae</taxon>
        <taxon>Lactiplantibacillus</taxon>
    </lineage>
</organism>
<dbReference type="InterPro" id="IPR050545">
    <property type="entry name" value="Mycobact_MmpL"/>
</dbReference>
<dbReference type="AlphaFoldDB" id="A0A660DV69"/>
<dbReference type="Pfam" id="PF03176">
    <property type="entry name" value="MMPL"/>
    <property type="match status" value="2"/>
</dbReference>
<dbReference type="PANTHER" id="PTHR33406">
    <property type="entry name" value="MEMBRANE PROTEIN MJ1562-RELATED"/>
    <property type="match status" value="1"/>
</dbReference>
<dbReference type="GO" id="GO:0005886">
    <property type="term" value="C:plasma membrane"/>
    <property type="evidence" value="ECO:0007669"/>
    <property type="project" value="UniProtKB-SubCell"/>
</dbReference>
<feature type="transmembrane region" description="Helical" evidence="8">
    <location>
        <begin position="282"/>
        <end position="301"/>
    </location>
</feature>
<evidence type="ECO:0000256" key="4">
    <source>
        <dbReference type="ARBA" id="ARBA00022692"/>
    </source>
</evidence>
<keyword evidence="3" id="KW-1003">Cell membrane</keyword>
<feature type="transmembrane region" description="Helical" evidence="8">
    <location>
        <begin position="726"/>
        <end position="745"/>
    </location>
</feature>
<evidence type="ECO:0000256" key="8">
    <source>
        <dbReference type="SAM" id="Phobius"/>
    </source>
</evidence>
<dbReference type="RefSeq" id="WP_130845527.1">
    <property type="nucleotide sequence ID" value="NZ_BJDY01000005.1"/>
</dbReference>
<feature type="transmembrane region" description="Helical" evidence="8">
    <location>
        <begin position="752"/>
        <end position="772"/>
    </location>
</feature>
<dbReference type="Gene3D" id="1.20.1640.10">
    <property type="entry name" value="Multidrug efflux transporter AcrB transmembrane domain"/>
    <property type="match status" value="1"/>
</dbReference>
<dbReference type="EMBL" id="UYIG01000024">
    <property type="protein sequence ID" value="VDG27504.1"/>
    <property type="molecule type" value="Genomic_DNA"/>
</dbReference>
<feature type="transmembrane region" description="Helical" evidence="8">
    <location>
        <begin position="827"/>
        <end position="846"/>
    </location>
</feature>
<feature type="transmembrane region" description="Helical" evidence="8">
    <location>
        <begin position="858"/>
        <end position="883"/>
    </location>
</feature>
<evidence type="ECO:0000256" key="6">
    <source>
        <dbReference type="ARBA" id="ARBA00023136"/>
    </source>
</evidence>
<reference evidence="10 11" key="1">
    <citation type="submission" date="2018-11" db="EMBL/GenBank/DDBJ databases">
        <authorList>
            <person name="Wuyts S."/>
        </authorList>
    </citation>
    <scope>NUCLEOTIDE SEQUENCE [LARGE SCALE GENOMIC DNA]</scope>
    <source>
        <strain evidence="10">Lactobacillus mudanjiangensis AMBF249</strain>
    </source>
</reference>
<feature type="transmembrane region" description="Helical" evidence="8">
    <location>
        <begin position="784"/>
        <end position="806"/>
    </location>
</feature>
<feature type="transmembrane region" description="Helical" evidence="8">
    <location>
        <begin position="364"/>
        <end position="381"/>
    </location>
</feature>
<proteinExistence type="inferred from homology"/>
<feature type="transmembrane region" description="Helical" evidence="8">
    <location>
        <begin position="177"/>
        <end position="195"/>
    </location>
</feature>